<gene>
    <name evidence="1" type="ORF">CALMAC_LOCUS12756</name>
</gene>
<dbReference type="Proteomes" id="UP000410492">
    <property type="component" value="Unassembled WGS sequence"/>
</dbReference>
<organism evidence="1 2">
    <name type="scientific">Callosobruchus maculatus</name>
    <name type="common">Southern cowpea weevil</name>
    <name type="synonym">Pulse bruchid</name>
    <dbReference type="NCBI Taxonomy" id="64391"/>
    <lineage>
        <taxon>Eukaryota</taxon>
        <taxon>Metazoa</taxon>
        <taxon>Ecdysozoa</taxon>
        <taxon>Arthropoda</taxon>
        <taxon>Hexapoda</taxon>
        <taxon>Insecta</taxon>
        <taxon>Pterygota</taxon>
        <taxon>Neoptera</taxon>
        <taxon>Endopterygota</taxon>
        <taxon>Coleoptera</taxon>
        <taxon>Polyphaga</taxon>
        <taxon>Cucujiformia</taxon>
        <taxon>Chrysomeloidea</taxon>
        <taxon>Chrysomelidae</taxon>
        <taxon>Bruchinae</taxon>
        <taxon>Bruchini</taxon>
        <taxon>Callosobruchus</taxon>
    </lineage>
</organism>
<dbReference type="OrthoDB" id="10496269at2759"/>
<reference evidence="1 2" key="1">
    <citation type="submission" date="2019-01" db="EMBL/GenBank/DDBJ databases">
        <authorList>
            <person name="Sayadi A."/>
        </authorList>
    </citation>
    <scope>NUCLEOTIDE SEQUENCE [LARGE SCALE GENOMIC DNA]</scope>
</reference>
<feature type="non-terminal residue" evidence="1">
    <location>
        <position position="1"/>
    </location>
</feature>
<evidence type="ECO:0000313" key="2">
    <source>
        <dbReference type="Proteomes" id="UP000410492"/>
    </source>
</evidence>
<accession>A0A653D055</accession>
<keyword evidence="2" id="KW-1185">Reference proteome</keyword>
<proteinExistence type="predicted"/>
<dbReference type="EMBL" id="CAACVG010009271">
    <property type="protein sequence ID" value="VEN52734.1"/>
    <property type="molecule type" value="Genomic_DNA"/>
</dbReference>
<dbReference type="AlphaFoldDB" id="A0A653D055"/>
<protein>
    <submittedName>
        <fullName evidence="1">Uncharacterized protein</fullName>
    </submittedName>
</protein>
<feature type="non-terminal residue" evidence="1">
    <location>
        <position position="126"/>
    </location>
</feature>
<name>A0A653D055_CALMS</name>
<evidence type="ECO:0000313" key="1">
    <source>
        <dbReference type="EMBL" id="VEN52734.1"/>
    </source>
</evidence>
<sequence>YRSPCSNSDYDTFYNIVQQTLDKIENAYPKANIALCVEFKMHLGNDHWNEVYQAIEAENKAKAFFETFLFYYESCFPISNKKLVPNQKTKPLSTEVENLKQLTIFCHSNYKNKPTPENKEMYNQCK</sequence>